<evidence type="ECO:0000256" key="8">
    <source>
        <dbReference type="HAMAP-Rule" id="MF_01895"/>
    </source>
</evidence>
<dbReference type="SMART" id="SM00357">
    <property type="entry name" value="CSP"/>
    <property type="match status" value="1"/>
</dbReference>
<dbReference type="InterPro" id="IPR012340">
    <property type="entry name" value="NA-bd_OB-fold"/>
</dbReference>
<evidence type="ECO:0000256" key="6">
    <source>
        <dbReference type="ARBA" id="ARBA00022839"/>
    </source>
</evidence>
<evidence type="ECO:0000313" key="12">
    <source>
        <dbReference type="Proteomes" id="UP000194450"/>
    </source>
</evidence>
<comment type="catalytic activity">
    <reaction evidence="1 8">
        <text>Exonucleolytic cleavage in the 3'- to 5'-direction to yield nucleoside 5'-phosphates.</text>
        <dbReference type="EC" id="3.1.13.1"/>
    </reaction>
</comment>
<comment type="subcellular location">
    <subcellularLocation>
        <location evidence="2 8">Cytoplasm</location>
    </subcellularLocation>
</comment>
<sequence>MVNTTDKQSDNNQPEYEVEIPSREAMLEAVTEQLKPMSFDDLVNKFNLTDERQHIGMKRRLRAMERDGQLIYTKANAYGLPDRMELLKGRIIGHKDGFGFCTLDEGGSDVFIPHHQMYSVLHGDRVLVKEHGTDSRGRREGRIVRVIEPRDAEIVGRYFVEHDLGIVVPDDGRICQDILIPEGAKNGARHGQIVVVKITRRPSRRTSPIGEVADVLGDHMAPGMEIEVAIREHDIPTEWPSDVLKELEQISDTVPAEAYEDRQDLRELPLITIDGEDSRDFDDAVCVEPDGDGWRLWVAIADVSYYVRTNTALDKEALKRGNSVYFPNFVVPMLPEKLSNGLCSLNPDVDRLCMVAEMRIDSRGKLKASTFYPAVMKSHARLTYSKVASMLEGNAELRREYDHVVGSVERLHELFKVLKAARQRRSAIEFETLETRFIFNAQRKIERIEPVHRNVAHTIIEECMIMANVATALFIEKNEEAGALFRIHETPKEEKLTNFRAFLGELGLTMSGGDEPTPKDYAKVLADVAERPDHELIQTMLLRSMQQAVYSPDNVGHFGLALDSYSHFTSPIRRYPDLILHRAIKALLKKQNGPSAGLNGSWMYPDDQLESLGVHCSMTERRADDATRQVDEWLKCEYMQDHVGAEFGGVIASVTSFGLFIRLDDMQIDGLVHITNLDNDYYHFDDKRHLLIGENSRQVYRLGDKVQVKVRSVNLDDRKIDLELISSVSPTGETRLQSPEEQAEARAEREKKGKKGGRGRSRSRNNKGGGNKGSGPKSGKKPSKKPAKKTKE</sequence>
<keyword evidence="5 8" id="KW-0378">Hydrolase</keyword>
<feature type="domain" description="S1 motif" evidence="10">
    <location>
        <begin position="644"/>
        <end position="725"/>
    </location>
</feature>
<dbReference type="PANTHER" id="PTHR23355">
    <property type="entry name" value="RIBONUCLEASE"/>
    <property type="match status" value="1"/>
</dbReference>
<dbReference type="Pfam" id="PF08206">
    <property type="entry name" value="OB_RNB"/>
    <property type="match status" value="1"/>
</dbReference>
<dbReference type="GO" id="GO:0003723">
    <property type="term" value="F:RNA binding"/>
    <property type="evidence" value="ECO:0007669"/>
    <property type="project" value="UniProtKB-UniRule"/>
</dbReference>
<dbReference type="NCBIfam" id="TIGR00358">
    <property type="entry name" value="3_prime_RNase"/>
    <property type="match status" value="1"/>
</dbReference>
<dbReference type="PROSITE" id="PS01175">
    <property type="entry name" value="RIBONUCLEASE_II"/>
    <property type="match status" value="1"/>
</dbReference>
<dbReference type="Pfam" id="PF17876">
    <property type="entry name" value="CSD2"/>
    <property type="match status" value="1"/>
</dbReference>
<dbReference type="PROSITE" id="PS50126">
    <property type="entry name" value="S1"/>
    <property type="match status" value="1"/>
</dbReference>
<dbReference type="Proteomes" id="UP000194450">
    <property type="component" value="Unassembled WGS sequence"/>
</dbReference>
<dbReference type="InterPro" id="IPR011129">
    <property type="entry name" value="CSD"/>
</dbReference>
<dbReference type="InterPro" id="IPR001900">
    <property type="entry name" value="RNase_II/R"/>
</dbReference>
<protein>
    <recommendedName>
        <fullName evidence="8">Ribonuclease R</fullName>
        <shortName evidence="8">RNase R</shortName>
        <ecNumber evidence="8">3.1.13.1</ecNumber>
    </recommendedName>
</protein>
<organism evidence="11 12">
    <name type="scientific">Pseudidiomarina planktonica</name>
    <dbReference type="NCBI Taxonomy" id="1323738"/>
    <lineage>
        <taxon>Bacteria</taxon>
        <taxon>Pseudomonadati</taxon>
        <taxon>Pseudomonadota</taxon>
        <taxon>Gammaproteobacteria</taxon>
        <taxon>Alteromonadales</taxon>
        <taxon>Idiomarinaceae</taxon>
        <taxon>Pseudidiomarina</taxon>
    </lineage>
</organism>
<keyword evidence="7 8" id="KW-0694">RNA-binding</keyword>
<reference evidence="12" key="1">
    <citation type="submission" date="2017-04" db="EMBL/GenBank/DDBJ databases">
        <authorList>
            <person name="Varghese N."/>
            <person name="Submissions S."/>
        </authorList>
    </citation>
    <scope>NUCLEOTIDE SEQUENCE [LARGE SCALE GENOMIC DNA]</scope>
</reference>
<dbReference type="AlphaFoldDB" id="A0A1Y6FXV6"/>
<dbReference type="GO" id="GO:0008859">
    <property type="term" value="F:exoribonuclease II activity"/>
    <property type="evidence" value="ECO:0007669"/>
    <property type="project" value="UniProtKB-UniRule"/>
</dbReference>
<feature type="compositionally biased region" description="Polar residues" evidence="9">
    <location>
        <begin position="730"/>
        <end position="740"/>
    </location>
</feature>
<accession>A0A1Y6FXV6</accession>
<dbReference type="RefSeq" id="WP_086435522.1">
    <property type="nucleotide sequence ID" value="NZ_FXWH01000004.1"/>
</dbReference>
<keyword evidence="4 8" id="KW-0540">Nuclease</keyword>
<dbReference type="PANTHER" id="PTHR23355:SF9">
    <property type="entry name" value="DIS3-LIKE EXONUCLEASE 2"/>
    <property type="match status" value="1"/>
</dbReference>
<dbReference type="InterPro" id="IPR011805">
    <property type="entry name" value="RNase_R"/>
</dbReference>
<feature type="compositionally biased region" description="Basic residues" evidence="9">
    <location>
        <begin position="778"/>
        <end position="792"/>
    </location>
</feature>
<dbReference type="InterPro" id="IPR022966">
    <property type="entry name" value="RNase_II/R_CS"/>
</dbReference>
<comment type="similarity">
    <text evidence="8">Belongs to the RNR ribonuclease family. RNase R subfamily.</text>
</comment>
<feature type="region of interest" description="Disordered" evidence="9">
    <location>
        <begin position="730"/>
        <end position="792"/>
    </location>
</feature>
<dbReference type="InterPro" id="IPR003029">
    <property type="entry name" value="S1_domain"/>
</dbReference>
<evidence type="ECO:0000256" key="9">
    <source>
        <dbReference type="SAM" id="MobiDB-lite"/>
    </source>
</evidence>
<evidence type="ECO:0000313" key="11">
    <source>
        <dbReference type="EMBL" id="SMQ80764.1"/>
    </source>
</evidence>
<dbReference type="NCBIfam" id="NF008648">
    <property type="entry name" value="PRK11642.1"/>
    <property type="match status" value="1"/>
</dbReference>
<dbReference type="GO" id="GO:0006402">
    <property type="term" value="P:mRNA catabolic process"/>
    <property type="evidence" value="ECO:0007669"/>
    <property type="project" value="TreeGrafter"/>
</dbReference>
<dbReference type="Gene3D" id="2.40.50.140">
    <property type="entry name" value="Nucleic acid-binding proteins"/>
    <property type="match status" value="2"/>
</dbReference>
<dbReference type="EC" id="3.1.13.1" evidence="8"/>
<dbReference type="InterPro" id="IPR050180">
    <property type="entry name" value="RNR_Ribonuclease"/>
</dbReference>
<dbReference type="SMART" id="SM00955">
    <property type="entry name" value="RNB"/>
    <property type="match status" value="1"/>
</dbReference>
<comment type="function">
    <text evidence="8">3'-5' exoribonuclease that releases 5'-nucleoside monophosphates and is involved in maturation of structured RNAs.</text>
</comment>
<dbReference type="InterPro" id="IPR013223">
    <property type="entry name" value="RNase_B_OB_dom"/>
</dbReference>
<evidence type="ECO:0000256" key="1">
    <source>
        <dbReference type="ARBA" id="ARBA00001849"/>
    </source>
</evidence>
<dbReference type="SMART" id="SM00316">
    <property type="entry name" value="S1"/>
    <property type="match status" value="1"/>
</dbReference>
<proteinExistence type="inferred from homology"/>
<keyword evidence="6 8" id="KW-0269">Exonuclease</keyword>
<dbReference type="InterPro" id="IPR040476">
    <property type="entry name" value="CSD2"/>
</dbReference>
<evidence type="ECO:0000256" key="4">
    <source>
        <dbReference type="ARBA" id="ARBA00022722"/>
    </source>
</evidence>
<keyword evidence="12" id="KW-1185">Reference proteome</keyword>
<dbReference type="CDD" id="cd04471">
    <property type="entry name" value="S1_RNase_R"/>
    <property type="match status" value="1"/>
</dbReference>
<dbReference type="SUPFAM" id="SSF50249">
    <property type="entry name" value="Nucleic acid-binding proteins"/>
    <property type="match status" value="4"/>
</dbReference>
<feature type="compositionally biased region" description="Basic residues" evidence="9">
    <location>
        <begin position="752"/>
        <end position="765"/>
    </location>
</feature>
<dbReference type="Pfam" id="PF00575">
    <property type="entry name" value="S1"/>
    <property type="match status" value="1"/>
</dbReference>
<evidence type="ECO:0000256" key="7">
    <source>
        <dbReference type="ARBA" id="ARBA00022884"/>
    </source>
</evidence>
<dbReference type="EMBL" id="FXWH01000004">
    <property type="protein sequence ID" value="SMQ80764.1"/>
    <property type="molecule type" value="Genomic_DNA"/>
</dbReference>
<gene>
    <name evidence="8" type="primary">rnr</name>
    <name evidence="11" type="ORF">SAMN06297229_2384</name>
</gene>
<dbReference type="InterPro" id="IPR004476">
    <property type="entry name" value="RNase_II/RNase_R"/>
</dbReference>
<dbReference type="OrthoDB" id="9764149at2"/>
<evidence type="ECO:0000256" key="5">
    <source>
        <dbReference type="ARBA" id="ARBA00022801"/>
    </source>
</evidence>
<dbReference type="NCBIfam" id="TIGR02063">
    <property type="entry name" value="RNase_R"/>
    <property type="match status" value="1"/>
</dbReference>
<name>A0A1Y6FXV6_9GAMM</name>
<evidence type="ECO:0000256" key="3">
    <source>
        <dbReference type="ARBA" id="ARBA00022490"/>
    </source>
</evidence>
<dbReference type="Pfam" id="PF00773">
    <property type="entry name" value="RNB"/>
    <property type="match status" value="1"/>
</dbReference>
<evidence type="ECO:0000256" key="2">
    <source>
        <dbReference type="ARBA" id="ARBA00004496"/>
    </source>
</evidence>
<dbReference type="HAMAP" id="MF_01895">
    <property type="entry name" value="RNase_R"/>
    <property type="match status" value="1"/>
</dbReference>
<keyword evidence="3 8" id="KW-0963">Cytoplasm</keyword>
<evidence type="ECO:0000259" key="10">
    <source>
        <dbReference type="PROSITE" id="PS50126"/>
    </source>
</evidence>
<dbReference type="GO" id="GO:0005829">
    <property type="term" value="C:cytosol"/>
    <property type="evidence" value="ECO:0007669"/>
    <property type="project" value="UniProtKB-ARBA"/>
</dbReference>